<proteinExistence type="inferred from homology"/>
<evidence type="ECO:0000256" key="4">
    <source>
        <dbReference type="ARBA" id="ARBA00022475"/>
    </source>
</evidence>
<feature type="transmembrane region" description="Helical" evidence="12">
    <location>
        <begin position="43"/>
        <end position="65"/>
    </location>
</feature>
<evidence type="ECO:0000256" key="13">
    <source>
        <dbReference type="RuleBase" id="RU000483"/>
    </source>
</evidence>
<comment type="similarity">
    <text evidence="2 12 13">Belongs to the ATPase A chain family.</text>
</comment>
<dbReference type="Proteomes" id="UP000028252">
    <property type="component" value="Unassembled WGS sequence"/>
</dbReference>
<gene>
    <name evidence="12" type="primary">atpB</name>
    <name evidence="14" type="ORF">ADIMK_3423</name>
</gene>
<dbReference type="HAMAP" id="MF_01393">
    <property type="entry name" value="ATP_synth_a_bact"/>
    <property type="match status" value="1"/>
</dbReference>
<dbReference type="GO" id="GO:0046933">
    <property type="term" value="F:proton-transporting ATP synthase activity, rotational mechanism"/>
    <property type="evidence" value="ECO:0007669"/>
    <property type="project" value="UniProtKB-UniRule"/>
</dbReference>
<feature type="transmembrane region" description="Helical" evidence="12">
    <location>
        <begin position="151"/>
        <end position="170"/>
    </location>
</feature>
<dbReference type="FunFam" id="1.20.120.220:FF:000002">
    <property type="entry name" value="ATP synthase subunit a"/>
    <property type="match status" value="1"/>
</dbReference>
<reference evidence="14 15" key="1">
    <citation type="submission" date="2014-04" db="EMBL/GenBank/DDBJ databases">
        <title>Marinobacterium kochiensis sp. nov., isolated from sediment sample collected from Kochi backwaters in Kerala, India.</title>
        <authorList>
            <person name="Singh A."/>
            <person name="Pinnaka A.K."/>
        </authorList>
    </citation>
    <scope>NUCLEOTIDE SEQUENCE [LARGE SCALE GENOMIC DNA]</scope>
    <source>
        <strain evidence="14 15">AK27</strain>
    </source>
</reference>
<keyword evidence="5 12" id="KW-0138">CF(0)</keyword>
<evidence type="ECO:0000256" key="9">
    <source>
        <dbReference type="ARBA" id="ARBA00023065"/>
    </source>
</evidence>
<evidence type="ECO:0000313" key="15">
    <source>
        <dbReference type="Proteomes" id="UP000028252"/>
    </source>
</evidence>
<dbReference type="GO" id="GO:0042777">
    <property type="term" value="P:proton motive force-driven plasma membrane ATP synthesis"/>
    <property type="evidence" value="ECO:0007669"/>
    <property type="project" value="TreeGrafter"/>
</dbReference>
<keyword evidence="8 12" id="KW-1133">Transmembrane helix</keyword>
<evidence type="ECO:0000256" key="7">
    <source>
        <dbReference type="ARBA" id="ARBA00022781"/>
    </source>
</evidence>
<keyword evidence="4 12" id="KW-1003">Cell membrane</keyword>
<feature type="transmembrane region" description="Helical" evidence="12">
    <location>
        <begin position="105"/>
        <end position="130"/>
    </location>
</feature>
<accession>A0A081FVH7</accession>
<comment type="function">
    <text evidence="12 13">Key component of the proton channel; it plays a direct role in the translocation of protons across the membrane.</text>
</comment>
<keyword evidence="9 12" id="KW-0406">Ion transport</keyword>
<sequence length="273" mass="30346">MASGTVTSSEYISHHLTNLTFGNHPEHGWGFAHSAAEAAEMGFWAINVDTMFWSVALGLLFVWFFSKVAKAVTSDVPGSAQNFVETIIEFIDDNVKSIFTHKNTVIAPLALTIFVWIFLMNLMDLVPIDWIPFVAGEMGIHFMKVVPTTDVNATGGMAISVFALIVYYSIKMKGVGGFIGELAFQPLPKIFAPFNLFLEIVGLLAKPVSLALRLFGNMYAGEMIFILIALLPFWAQWVLSVPWAIFHILIITLQAFIFMVLTIVYLAMAHDHH</sequence>
<feature type="transmembrane region" description="Helical" evidence="12">
    <location>
        <begin position="245"/>
        <end position="268"/>
    </location>
</feature>
<dbReference type="STRING" id="1232683.ADIMK_3423"/>
<feature type="transmembrane region" description="Helical" evidence="12">
    <location>
        <begin position="219"/>
        <end position="239"/>
    </location>
</feature>
<evidence type="ECO:0000256" key="2">
    <source>
        <dbReference type="ARBA" id="ARBA00006810"/>
    </source>
</evidence>
<dbReference type="InterPro" id="IPR045082">
    <property type="entry name" value="ATP_syn_F0_a_bact/chloroplast"/>
</dbReference>
<dbReference type="GO" id="GO:0045259">
    <property type="term" value="C:proton-transporting ATP synthase complex"/>
    <property type="evidence" value="ECO:0007669"/>
    <property type="project" value="UniProtKB-KW"/>
</dbReference>
<dbReference type="InterPro" id="IPR023011">
    <property type="entry name" value="ATP_synth_F0_asu_AS"/>
</dbReference>
<evidence type="ECO:0000256" key="11">
    <source>
        <dbReference type="ARBA" id="ARBA00023310"/>
    </source>
</evidence>
<protein>
    <recommendedName>
        <fullName evidence="12 13">ATP synthase subunit a</fullName>
    </recommendedName>
    <alternativeName>
        <fullName evidence="12">ATP synthase F0 sector subunit a</fullName>
    </alternativeName>
    <alternativeName>
        <fullName evidence="12">F-ATPase subunit 6</fullName>
    </alternativeName>
</protein>
<keyword evidence="11 12" id="KW-0066">ATP synthesis</keyword>
<dbReference type="RefSeq" id="WP_036190809.1">
    <property type="nucleotide sequence ID" value="NZ_JMQN01000048.1"/>
</dbReference>
<dbReference type="NCBIfam" id="NF004477">
    <property type="entry name" value="PRK05815.1-1"/>
    <property type="match status" value="1"/>
</dbReference>
<dbReference type="Pfam" id="PF00119">
    <property type="entry name" value="ATP-synt_A"/>
    <property type="match status" value="1"/>
</dbReference>
<keyword evidence="6 12" id="KW-0812">Transmembrane</keyword>
<dbReference type="NCBIfam" id="TIGR01131">
    <property type="entry name" value="ATP_synt_6_or_A"/>
    <property type="match status" value="1"/>
</dbReference>
<evidence type="ECO:0000256" key="10">
    <source>
        <dbReference type="ARBA" id="ARBA00023136"/>
    </source>
</evidence>
<dbReference type="SUPFAM" id="SSF81336">
    <property type="entry name" value="F1F0 ATP synthase subunit A"/>
    <property type="match status" value="1"/>
</dbReference>
<dbReference type="PANTHER" id="PTHR42823:SF3">
    <property type="entry name" value="ATP SYNTHASE SUBUNIT A, CHLOROPLASTIC"/>
    <property type="match status" value="1"/>
</dbReference>
<dbReference type="InterPro" id="IPR035908">
    <property type="entry name" value="F0_ATP_A_sf"/>
</dbReference>
<evidence type="ECO:0000256" key="6">
    <source>
        <dbReference type="ARBA" id="ARBA00022692"/>
    </source>
</evidence>
<evidence type="ECO:0000256" key="5">
    <source>
        <dbReference type="ARBA" id="ARBA00022547"/>
    </source>
</evidence>
<dbReference type="PROSITE" id="PS00449">
    <property type="entry name" value="ATPASE_A"/>
    <property type="match status" value="1"/>
</dbReference>
<dbReference type="eggNOG" id="COG0356">
    <property type="taxonomic scope" value="Bacteria"/>
</dbReference>
<dbReference type="PRINTS" id="PR00123">
    <property type="entry name" value="ATPASEA"/>
</dbReference>
<evidence type="ECO:0000256" key="8">
    <source>
        <dbReference type="ARBA" id="ARBA00022989"/>
    </source>
</evidence>
<dbReference type="Gene3D" id="1.20.120.220">
    <property type="entry name" value="ATP synthase, F0 complex, subunit A"/>
    <property type="match status" value="1"/>
</dbReference>
<organism evidence="14 15">
    <name type="scientific">Marinobacterium lacunae</name>
    <dbReference type="NCBI Taxonomy" id="1232683"/>
    <lineage>
        <taxon>Bacteria</taxon>
        <taxon>Pseudomonadati</taxon>
        <taxon>Pseudomonadota</taxon>
        <taxon>Gammaproteobacteria</taxon>
        <taxon>Oceanospirillales</taxon>
        <taxon>Oceanospirillaceae</taxon>
        <taxon>Marinobacterium</taxon>
    </lineage>
</organism>
<dbReference type="AlphaFoldDB" id="A0A081FVH7"/>
<dbReference type="PANTHER" id="PTHR42823">
    <property type="entry name" value="ATP SYNTHASE SUBUNIT A, CHLOROPLASTIC"/>
    <property type="match status" value="1"/>
</dbReference>
<name>A0A081FVH7_9GAMM</name>
<keyword evidence="10 12" id="KW-0472">Membrane</keyword>
<evidence type="ECO:0000256" key="12">
    <source>
        <dbReference type="HAMAP-Rule" id="MF_01393"/>
    </source>
</evidence>
<dbReference type="CDD" id="cd00310">
    <property type="entry name" value="ATP-synt_Fo_a_6"/>
    <property type="match status" value="1"/>
</dbReference>
<dbReference type="OrthoDB" id="9789241at2"/>
<comment type="subcellular location">
    <subcellularLocation>
        <location evidence="12 13">Cell membrane</location>
        <topology evidence="12 13">Multi-pass membrane protein</topology>
    </subcellularLocation>
    <subcellularLocation>
        <location evidence="1">Membrane</location>
        <topology evidence="1">Multi-pass membrane protein</topology>
    </subcellularLocation>
</comment>
<keyword evidence="3 12" id="KW-0813">Transport</keyword>
<keyword evidence="15" id="KW-1185">Reference proteome</keyword>
<dbReference type="InterPro" id="IPR000568">
    <property type="entry name" value="ATP_synth_F0_asu"/>
</dbReference>
<dbReference type="GO" id="GO:0005886">
    <property type="term" value="C:plasma membrane"/>
    <property type="evidence" value="ECO:0007669"/>
    <property type="project" value="UniProtKB-SubCell"/>
</dbReference>
<comment type="caution">
    <text evidence="14">The sequence shown here is derived from an EMBL/GenBank/DDBJ whole genome shotgun (WGS) entry which is preliminary data.</text>
</comment>
<dbReference type="PATRIC" id="fig|1232683.4.peg.3370"/>
<evidence type="ECO:0000256" key="3">
    <source>
        <dbReference type="ARBA" id="ARBA00022448"/>
    </source>
</evidence>
<evidence type="ECO:0000256" key="1">
    <source>
        <dbReference type="ARBA" id="ARBA00004141"/>
    </source>
</evidence>
<dbReference type="EMBL" id="JMQN01000048">
    <property type="protein sequence ID" value="KEA62532.1"/>
    <property type="molecule type" value="Genomic_DNA"/>
</dbReference>
<keyword evidence="7 12" id="KW-0375">Hydrogen ion transport</keyword>
<evidence type="ECO:0000313" key="14">
    <source>
        <dbReference type="EMBL" id="KEA62532.1"/>
    </source>
</evidence>